<evidence type="ECO:0000313" key="2">
    <source>
        <dbReference type="EMBL" id="CYW95313.1"/>
    </source>
</evidence>
<organism evidence="2 3">
    <name type="scientific">Streptococcus suis</name>
    <dbReference type="NCBI Taxonomy" id="1307"/>
    <lineage>
        <taxon>Bacteria</taxon>
        <taxon>Bacillati</taxon>
        <taxon>Bacillota</taxon>
        <taxon>Bacilli</taxon>
        <taxon>Lactobacillales</taxon>
        <taxon>Streptococcaceae</taxon>
        <taxon>Streptococcus</taxon>
    </lineage>
</organism>
<evidence type="ECO:0000313" key="3">
    <source>
        <dbReference type="Proteomes" id="UP000071962"/>
    </source>
</evidence>
<name>A0A0Z8HU43_STRSU</name>
<dbReference type="AlphaFoldDB" id="A0A0Z8HU43"/>
<dbReference type="Proteomes" id="UP000074664">
    <property type="component" value="Unassembled WGS sequence"/>
</dbReference>
<accession>A0A0Z8HU43</accession>
<dbReference type="EMBL" id="FIGH01000001">
    <property type="protein sequence ID" value="CYU34933.1"/>
    <property type="molecule type" value="Genomic_DNA"/>
</dbReference>
<dbReference type="RefSeq" id="WP_261308592.1">
    <property type="nucleotide sequence ID" value="NZ_CEDH01000048.1"/>
</dbReference>
<proteinExistence type="predicted"/>
<dbReference type="Proteomes" id="UP000071962">
    <property type="component" value="Unassembled WGS sequence"/>
</dbReference>
<gene>
    <name evidence="1" type="ORF">ERS132392_00366</name>
    <name evidence="2" type="ORF">ERS132551_00914</name>
</gene>
<reference evidence="3 4" key="1">
    <citation type="submission" date="2016-02" db="EMBL/GenBank/DDBJ databases">
        <authorList>
            <consortium name="Pathogen Informatics"/>
        </authorList>
    </citation>
    <scope>NUCLEOTIDE SEQUENCE [LARGE SCALE GENOMIC DNA]</scope>
    <source>
        <strain evidence="1 4">LSS30</strain>
        <strain evidence="2 3">SS1062</strain>
    </source>
</reference>
<evidence type="ECO:0000313" key="1">
    <source>
        <dbReference type="EMBL" id="CYU34933.1"/>
    </source>
</evidence>
<dbReference type="EMBL" id="FIKT01000009">
    <property type="protein sequence ID" value="CYW95313.1"/>
    <property type="molecule type" value="Genomic_DNA"/>
</dbReference>
<protein>
    <submittedName>
        <fullName evidence="2">Uncharacterized protein</fullName>
    </submittedName>
</protein>
<evidence type="ECO:0000313" key="4">
    <source>
        <dbReference type="Proteomes" id="UP000074664"/>
    </source>
</evidence>
<sequence length="40" mass="4434">MGFSEGQFAEVALDLLGIIKYIGDDDNVKQLIRYRFGGLA</sequence>